<reference evidence="5" key="1">
    <citation type="submission" date="2016-10" db="EMBL/GenBank/DDBJ databases">
        <title>Genome sequence of Streptomyces malaysiense MUSC 136.</title>
        <authorList>
            <person name="Lee L.-H."/>
            <person name="Ser H.-L."/>
        </authorList>
    </citation>
    <scope>NUCLEOTIDE SEQUENCE [LARGE SCALE GENOMIC DNA]</scope>
    <source>
        <strain evidence="5">MUSC 136</strain>
    </source>
</reference>
<dbReference type="GO" id="GO:0071949">
    <property type="term" value="F:FAD binding"/>
    <property type="evidence" value="ECO:0007669"/>
    <property type="project" value="InterPro"/>
</dbReference>
<dbReference type="InterPro" id="IPR002938">
    <property type="entry name" value="FAD-bd"/>
</dbReference>
<evidence type="ECO:0000256" key="3">
    <source>
        <dbReference type="ARBA" id="ARBA00022827"/>
    </source>
</evidence>
<dbReference type="PANTHER" id="PTHR43004">
    <property type="entry name" value="TRK SYSTEM POTASSIUM UPTAKE PROTEIN"/>
    <property type="match status" value="1"/>
</dbReference>
<evidence type="ECO:0000313" key="5">
    <source>
        <dbReference type="EMBL" id="OIK23904.1"/>
    </source>
</evidence>
<dbReference type="InterPro" id="IPR050641">
    <property type="entry name" value="RIFMO-like"/>
</dbReference>
<keyword evidence="3" id="KW-0274">FAD</keyword>
<dbReference type="Pfam" id="PF21274">
    <property type="entry name" value="Rng_hyd_C"/>
    <property type="match status" value="1"/>
</dbReference>
<dbReference type="EMBL" id="LBDA02000086">
    <property type="protein sequence ID" value="OIK23904.1"/>
    <property type="molecule type" value="Genomic_DNA"/>
</dbReference>
<dbReference type="Pfam" id="PF01494">
    <property type="entry name" value="FAD_binding_3"/>
    <property type="match status" value="1"/>
</dbReference>
<name>A0A1J4PVN2_9ACTN</name>
<protein>
    <submittedName>
        <fullName evidence="5">3-(3-hydroxyphenyl)propionate hydroxylase</fullName>
    </submittedName>
</protein>
<evidence type="ECO:0000259" key="4">
    <source>
        <dbReference type="Pfam" id="PF01494"/>
    </source>
</evidence>
<evidence type="ECO:0000256" key="2">
    <source>
        <dbReference type="ARBA" id="ARBA00022630"/>
    </source>
</evidence>
<evidence type="ECO:0000256" key="1">
    <source>
        <dbReference type="ARBA" id="ARBA00001974"/>
    </source>
</evidence>
<gene>
    <name evidence="5" type="ORF">VT52_030085</name>
</gene>
<dbReference type="SUPFAM" id="SSF51905">
    <property type="entry name" value="FAD/NAD(P)-binding domain"/>
    <property type="match status" value="1"/>
</dbReference>
<keyword evidence="2" id="KW-0285">Flavoprotein</keyword>
<dbReference type="RefSeq" id="WP_046425425.1">
    <property type="nucleotide sequence ID" value="NZ_LBDA02000086.1"/>
</dbReference>
<dbReference type="Gene3D" id="3.30.70.2450">
    <property type="match status" value="1"/>
</dbReference>
<dbReference type="Gene3D" id="3.50.50.60">
    <property type="entry name" value="FAD/NAD(P)-binding domain"/>
    <property type="match status" value="1"/>
</dbReference>
<dbReference type="GO" id="GO:0016709">
    <property type="term" value="F:oxidoreductase activity, acting on paired donors, with incorporation or reduction of molecular oxygen, NAD(P)H as one donor, and incorporation of one atom of oxygen"/>
    <property type="evidence" value="ECO:0007669"/>
    <property type="project" value="UniProtKB-ARBA"/>
</dbReference>
<dbReference type="Proteomes" id="UP000034838">
    <property type="component" value="Unassembled WGS sequence"/>
</dbReference>
<feature type="domain" description="FAD-binding" evidence="4">
    <location>
        <begin position="2"/>
        <end position="335"/>
    </location>
</feature>
<organism evidence="5 6">
    <name type="scientific">Streptomyces malaysiense</name>
    <dbReference type="NCBI Taxonomy" id="1428626"/>
    <lineage>
        <taxon>Bacteria</taxon>
        <taxon>Bacillati</taxon>
        <taxon>Actinomycetota</taxon>
        <taxon>Actinomycetes</taxon>
        <taxon>Kitasatosporales</taxon>
        <taxon>Streptomycetaceae</taxon>
        <taxon>Streptomyces</taxon>
    </lineage>
</organism>
<dbReference type="PRINTS" id="PR00420">
    <property type="entry name" value="RNGMNOXGNASE"/>
</dbReference>
<evidence type="ECO:0000313" key="6">
    <source>
        <dbReference type="Proteomes" id="UP000034838"/>
    </source>
</evidence>
<comment type="caution">
    <text evidence="5">The sequence shown here is derived from an EMBL/GenBank/DDBJ whole genome shotgun (WGS) entry which is preliminary data.</text>
</comment>
<accession>A0A1J4PVN2</accession>
<dbReference type="InterPro" id="IPR036188">
    <property type="entry name" value="FAD/NAD-bd_sf"/>
</dbReference>
<dbReference type="OrthoDB" id="8670884at2"/>
<sequence>MDTDVIVVGAGPTGMTLANELLLAGVSTVLVDKLARRSDLSKAGGVQSRTLEVLDQRGLLEPLLATGEHPVTTGHFAGIPLPLQSERHCLPWRSVPQVVIEGFFERQLAARGLHARRGRELVGLAQDDDGVTAAFADGAALRSRYLVAADGAHSTVRSLLRAGFPGEPGTLTIIAADVRLGGADPSTSHTWSEDGHWAALFPLGTDPQGRQLRRLVLGGPDRSLPREVPVTEDEIREGLSAVFGTRVHLLELRYARRVTNASRQVERYRHGRVFLAGDAAHVHLPLGAQGMNTGMQDAFNLGWKLGAAVRGWAPEGLLDTYHAERHPAGAAVLRNVRAQSLLMDWAGTRDPEVLAAREIFTALARLPDVQHQLGDLMSGTAVRYPMPGSGSHPLVGLPAPDLDLGPARVHELLRSGRGVLLDPADRFAEAAGPWSDRVDRAGKGAGTEPVLVRPDGYVCWAGEGDPEPALRHWFGEPR</sequence>
<comment type="cofactor">
    <cofactor evidence="1">
        <name>FAD</name>
        <dbReference type="ChEBI" id="CHEBI:57692"/>
    </cofactor>
</comment>
<proteinExistence type="predicted"/>
<dbReference type="PANTHER" id="PTHR43004:SF19">
    <property type="entry name" value="BINDING MONOOXYGENASE, PUTATIVE (JCVI)-RELATED"/>
    <property type="match status" value="1"/>
</dbReference>
<keyword evidence="6" id="KW-1185">Reference proteome</keyword>
<dbReference type="AlphaFoldDB" id="A0A1J4PVN2"/>
<dbReference type="Gene3D" id="3.40.30.120">
    <property type="match status" value="1"/>
</dbReference>